<dbReference type="RefSeq" id="WP_309039535.1">
    <property type="nucleotide sequence ID" value="NZ_JAVIFY010000015.1"/>
</dbReference>
<comment type="caution">
    <text evidence="1">The sequence shown here is derived from an EMBL/GenBank/DDBJ whole genome shotgun (WGS) entry which is preliminary data.</text>
</comment>
<protein>
    <submittedName>
        <fullName evidence="1">Uncharacterized protein</fullName>
    </submittedName>
</protein>
<dbReference type="EMBL" id="JAVIFY010000015">
    <property type="protein sequence ID" value="MDQ9093410.1"/>
    <property type="molecule type" value="Genomic_DNA"/>
</dbReference>
<dbReference type="Proteomes" id="UP001226574">
    <property type="component" value="Unassembled WGS sequence"/>
</dbReference>
<reference evidence="1 2" key="1">
    <citation type="submission" date="2023-08" db="EMBL/GenBank/DDBJ databases">
        <title>Pseudoalteromonas haloplanktis LL1 genome.</title>
        <authorList>
            <person name="Wu S."/>
        </authorList>
    </citation>
    <scope>NUCLEOTIDE SEQUENCE [LARGE SCALE GENOMIC DNA]</scope>
    <source>
        <strain evidence="1 2">LL1</strain>
    </source>
</reference>
<gene>
    <name evidence="1" type="ORF">RC083_17665</name>
</gene>
<evidence type="ECO:0000313" key="1">
    <source>
        <dbReference type="EMBL" id="MDQ9093410.1"/>
    </source>
</evidence>
<organism evidence="1 2">
    <name type="scientific">Pseudoalteromonas haloplanktis</name>
    <name type="common">Alteromonas haloplanktis</name>
    <dbReference type="NCBI Taxonomy" id="228"/>
    <lineage>
        <taxon>Bacteria</taxon>
        <taxon>Pseudomonadati</taxon>
        <taxon>Pseudomonadota</taxon>
        <taxon>Gammaproteobacteria</taxon>
        <taxon>Alteromonadales</taxon>
        <taxon>Pseudoalteromonadaceae</taxon>
        <taxon>Pseudoalteromonas</taxon>
    </lineage>
</organism>
<evidence type="ECO:0000313" key="2">
    <source>
        <dbReference type="Proteomes" id="UP001226574"/>
    </source>
</evidence>
<accession>A0ABU1BGC8</accession>
<name>A0ABU1BGC8_PSEHA</name>
<proteinExistence type="predicted"/>
<keyword evidence="2" id="KW-1185">Reference proteome</keyword>
<sequence>MGLTAIDLKRSLVVAINHDLPVIATITEGNGFSGFVMFNPSYDNKINTALLVSFTHTNYRNNPHTKTARNFHYTPF</sequence>